<protein>
    <submittedName>
        <fullName evidence="2">Uncharacterized protein</fullName>
    </submittedName>
</protein>
<keyword evidence="3" id="KW-1185">Reference proteome</keyword>
<feature type="compositionally biased region" description="Basic and acidic residues" evidence="1">
    <location>
        <begin position="39"/>
        <end position="48"/>
    </location>
</feature>
<organism evidence="2 3">
    <name type="scientific">Miscanthus lutarioriparius</name>
    <dbReference type="NCBI Taxonomy" id="422564"/>
    <lineage>
        <taxon>Eukaryota</taxon>
        <taxon>Viridiplantae</taxon>
        <taxon>Streptophyta</taxon>
        <taxon>Embryophyta</taxon>
        <taxon>Tracheophyta</taxon>
        <taxon>Spermatophyta</taxon>
        <taxon>Magnoliopsida</taxon>
        <taxon>Liliopsida</taxon>
        <taxon>Poales</taxon>
        <taxon>Poaceae</taxon>
        <taxon>PACMAD clade</taxon>
        <taxon>Panicoideae</taxon>
        <taxon>Andropogonodae</taxon>
        <taxon>Andropogoneae</taxon>
        <taxon>Saccharinae</taxon>
        <taxon>Miscanthus</taxon>
    </lineage>
</organism>
<accession>A0A811MD12</accession>
<dbReference type="EMBL" id="CAJGYO010000001">
    <property type="protein sequence ID" value="CAD6204679.1"/>
    <property type="molecule type" value="Genomic_DNA"/>
</dbReference>
<dbReference type="AlphaFoldDB" id="A0A811MD12"/>
<evidence type="ECO:0000313" key="2">
    <source>
        <dbReference type="EMBL" id="CAD6204679.1"/>
    </source>
</evidence>
<gene>
    <name evidence="2" type="ORF">NCGR_LOCUS2672</name>
</gene>
<evidence type="ECO:0000256" key="1">
    <source>
        <dbReference type="SAM" id="MobiDB-lite"/>
    </source>
</evidence>
<reference evidence="2" key="1">
    <citation type="submission" date="2020-10" db="EMBL/GenBank/DDBJ databases">
        <authorList>
            <person name="Han B."/>
            <person name="Lu T."/>
            <person name="Zhao Q."/>
            <person name="Huang X."/>
            <person name="Zhao Y."/>
        </authorList>
    </citation>
    <scope>NUCLEOTIDE SEQUENCE</scope>
</reference>
<evidence type="ECO:0000313" key="3">
    <source>
        <dbReference type="Proteomes" id="UP000604825"/>
    </source>
</evidence>
<dbReference type="Proteomes" id="UP000604825">
    <property type="component" value="Unassembled WGS sequence"/>
</dbReference>
<comment type="caution">
    <text evidence="2">The sequence shown here is derived from an EMBL/GenBank/DDBJ whole genome shotgun (WGS) entry which is preliminary data.</text>
</comment>
<sequence length="129" mass="14592">MTEQSKLATTQAPCCCSFSLFHPYTTSSLAEQSKQRRSQPVEKKQGRREVRRWRLKQQWERTWGLRRRSSGKRGFAETINLKLKLEPATPAAVVKAEEDQQDDGAAITTAKEAVAAVEEASGKMKRSPR</sequence>
<proteinExistence type="predicted"/>
<feature type="region of interest" description="Disordered" evidence="1">
    <location>
        <begin position="28"/>
        <end position="50"/>
    </location>
</feature>
<name>A0A811MD12_9POAL</name>